<dbReference type="GO" id="GO:0051118">
    <property type="term" value="F:glucan endo-1,3-alpha-glucosidase activity"/>
    <property type="evidence" value="ECO:0007669"/>
    <property type="project" value="InterPro"/>
</dbReference>
<dbReference type="EMBL" id="KV428095">
    <property type="protein sequence ID" value="KZT36958.1"/>
    <property type="molecule type" value="Genomic_DNA"/>
</dbReference>
<evidence type="ECO:0000313" key="3">
    <source>
        <dbReference type="EMBL" id="KZT36958.1"/>
    </source>
</evidence>
<dbReference type="STRING" id="1314776.A0A166C129"/>
<evidence type="ECO:0000256" key="2">
    <source>
        <dbReference type="SAM" id="SignalP"/>
    </source>
</evidence>
<dbReference type="AlphaFoldDB" id="A0A166C129"/>
<gene>
    <name evidence="3" type="ORF">SISSUDRAFT_1006862</name>
</gene>
<feature type="region of interest" description="Disordered" evidence="1">
    <location>
        <begin position="50"/>
        <end position="95"/>
    </location>
</feature>
<organism evidence="3 4">
    <name type="scientific">Sistotremastrum suecicum HHB10207 ss-3</name>
    <dbReference type="NCBI Taxonomy" id="1314776"/>
    <lineage>
        <taxon>Eukaryota</taxon>
        <taxon>Fungi</taxon>
        <taxon>Dikarya</taxon>
        <taxon>Basidiomycota</taxon>
        <taxon>Agaricomycotina</taxon>
        <taxon>Agaricomycetes</taxon>
        <taxon>Sistotremastrales</taxon>
        <taxon>Sistotremastraceae</taxon>
        <taxon>Sistotremastrum</taxon>
    </lineage>
</organism>
<dbReference type="OrthoDB" id="3257981at2759"/>
<name>A0A166C129_9AGAM</name>
<dbReference type="Gene3D" id="3.20.20.80">
    <property type="entry name" value="Glycosidases"/>
    <property type="match status" value="1"/>
</dbReference>
<evidence type="ECO:0008006" key="5">
    <source>
        <dbReference type="Google" id="ProtNLM"/>
    </source>
</evidence>
<feature type="chain" id="PRO_5007871445" description="Glycoside hydrolase family 71 protein" evidence="2">
    <location>
        <begin position="20"/>
        <end position="535"/>
    </location>
</feature>
<feature type="signal peptide" evidence="2">
    <location>
        <begin position="1"/>
        <end position="19"/>
    </location>
</feature>
<evidence type="ECO:0000313" key="4">
    <source>
        <dbReference type="Proteomes" id="UP000076798"/>
    </source>
</evidence>
<reference evidence="3 4" key="1">
    <citation type="journal article" date="2016" name="Mol. Biol. Evol.">
        <title>Comparative Genomics of Early-Diverging Mushroom-Forming Fungi Provides Insights into the Origins of Lignocellulose Decay Capabilities.</title>
        <authorList>
            <person name="Nagy L.G."/>
            <person name="Riley R."/>
            <person name="Tritt A."/>
            <person name="Adam C."/>
            <person name="Daum C."/>
            <person name="Floudas D."/>
            <person name="Sun H."/>
            <person name="Yadav J.S."/>
            <person name="Pangilinan J."/>
            <person name="Larsson K.H."/>
            <person name="Matsuura K."/>
            <person name="Barry K."/>
            <person name="Labutti K."/>
            <person name="Kuo R."/>
            <person name="Ohm R.A."/>
            <person name="Bhattacharya S.S."/>
            <person name="Shirouzu T."/>
            <person name="Yoshinaga Y."/>
            <person name="Martin F.M."/>
            <person name="Grigoriev I.V."/>
            <person name="Hibbett D.S."/>
        </authorList>
    </citation>
    <scope>NUCLEOTIDE SEQUENCE [LARGE SCALE GENOMIC DNA]</scope>
    <source>
        <strain evidence="3 4">HHB10207 ss-3</strain>
    </source>
</reference>
<keyword evidence="4" id="KW-1185">Reference proteome</keyword>
<keyword evidence="2" id="KW-0732">Signal</keyword>
<dbReference type="Proteomes" id="UP000076798">
    <property type="component" value="Unassembled WGS sequence"/>
</dbReference>
<dbReference type="CDD" id="cd11577">
    <property type="entry name" value="GH71"/>
    <property type="match status" value="1"/>
</dbReference>
<dbReference type="InterPro" id="IPR005197">
    <property type="entry name" value="Glyco_hydro_71"/>
</dbReference>
<proteinExistence type="predicted"/>
<protein>
    <recommendedName>
        <fullName evidence="5">Glycoside hydrolase family 71 protein</fullName>
    </recommendedName>
</protein>
<accession>A0A166C129</accession>
<evidence type="ECO:0000256" key="1">
    <source>
        <dbReference type="SAM" id="MobiDB-lite"/>
    </source>
</evidence>
<dbReference type="Pfam" id="PF03659">
    <property type="entry name" value="Glyco_hydro_71"/>
    <property type="match status" value="1"/>
</dbReference>
<sequence>MLSITAFLFFTIVTVLVRAAPVPNPALITVTDTVTLYSTVYKPNLIVQPSTSTTPTTSTTSTSKVTTTTPTTTSTTKTTSTTSSVSSSSSSPVPTASSARYVFAHHMVGNTYPYKVADWLADIQKAYAAGIDGFALNMGIDSWQSARVADAYTAAAQSGTPFKLFISFDMTSLGCSSPADAANLRSYITTYANHPNQFKYSSSGTPKPFASTFSGENCNFGQGSYTAGWQTQFYQPLTNGGPGVSFWPSFFVDPATLGSQQFTDGAFAWNSGWPTQLTTGSLSTNSESGRTSLASQVGDGSMDSQYLNALKGSGKGYLAAISPWFFTHYSPQTYNKNWIYLADDHLYAKRWETVIANRNQIPIAEIITWNDYGESHYIGPIEGAQPNSQAWVDGFDHTGWLAITSYYAKAFKTGVYPTISKDQVVLYARPHPRDANSPDPVARPTNYQLVSDTLWAVVLASAPSTVTITTSPTTSQSFSVPAGVSKLSVPLVGGNTMRATVTRGSHTFADTGANSFVFNANPPSYNFNAYVVASP</sequence>